<reference evidence="2" key="1">
    <citation type="journal article" date="2019" name="Int. J. Syst. Evol. Microbiol.">
        <title>The Global Catalogue of Microorganisms (GCM) 10K type strain sequencing project: providing services to taxonomists for standard genome sequencing and annotation.</title>
        <authorList>
            <consortium name="The Broad Institute Genomics Platform"/>
            <consortium name="The Broad Institute Genome Sequencing Center for Infectious Disease"/>
            <person name="Wu L."/>
            <person name="Ma J."/>
        </authorList>
    </citation>
    <scope>NUCLEOTIDE SEQUENCE [LARGE SCALE GENOMIC DNA]</scope>
    <source>
        <strain evidence="2">KCTC 52039</strain>
    </source>
</reference>
<organism evidence="1 2">
    <name type="scientific">Cypionkella sinensis</name>
    <dbReference type="NCBI Taxonomy" id="1756043"/>
    <lineage>
        <taxon>Bacteria</taxon>
        <taxon>Pseudomonadati</taxon>
        <taxon>Pseudomonadota</taxon>
        <taxon>Alphaproteobacteria</taxon>
        <taxon>Rhodobacterales</taxon>
        <taxon>Paracoccaceae</taxon>
        <taxon>Cypionkella</taxon>
    </lineage>
</organism>
<evidence type="ECO:0000313" key="1">
    <source>
        <dbReference type="EMBL" id="MFC3179867.1"/>
    </source>
</evidence>
<dbReference type="RefSeq" id="WP_380071490.1">
    <property type="nucleotide sequence ID" value="NZ_JBHRTO010000001.1"/>
</dbReference>
<accession>A0ABV7ITM3</accession>
<gene>
    <name evidence="1" type="ORF">ACFOGH_02605</name>
</gene>
<name>A0ABV7ITM3_9RHOB</name>
<sequence length="100" mass="11359">MPLIALRGCLPLEPDEVARRFAGVGRQTRRSIAPATKETVMEWNRIEAKWYEMARRMHNLQPKARAHSDATQDELNQPETKVMKIAEGYAKDGNKARAAI</sequence>
<protein>
    <submittedName>
        <fullName evidence="1">Uncharacterized protein</fullName>
    </submittedName>
</protein>
<dbReference type="EMBL" id="JBHRTO010000001">
    <property type="protein sequence ID" value="MFC3179867.1"/>
    <property type="molecule type" value="Genomic_DNA"/>
</dbReference>
<keyword evidence="2" id="KW-1185">Reference proteome</keyword>
<dbReference type="Proteomes" id="UP001595547">
    <property type="component" value="Unassembled WGS sequence"/>
</dbReference>
<comment type="caution">
    <text evidence="1">The sequence shown here is derived from an EMBL/GenBank/DDBJ whole genome shotgun (WGS) entry which is preliminary data.</text>
</comment>
<evidence type="ECO:0000313" key="2">
    <source>
        <dbReference type="Proteomes" id="UP001595547"/>
    </source>
</evidence>
<proteinExistence type="predicted"/>